<feature type="compositionally biased region" description="Basic and acidic residues" evidence="1">
    <location>
        <begin position="1210"/>
        <end position="1228"/>
    </location>
</feature>
<accession>M7XJP3</accession>
<dbReference type="HOGENOM" id="CLU_000680_23_3_1"/>
<evidence type="ECO:0000259" key="2">
    <source>
        <dbReference type="PROSITE" id="PS50878"/>
    </source>
</evidence>
<dbReference type="Gene3D" id="1.10.510.10">
    <property type="entry name" value="Transferase(Phosphotransferase) domain 1"/>
    <property type="match status" value="1"/>
</dbReference>
<dbReference type="InterPro" id="IPR043502">
    <property type="entry name" value="DNA/RNA_pol_sf"/>
</dbReference>
<dbReference type="CDD" id="cd01650">
    <property type="entry name" value="RT_nLTR_like"/>
    <property type="match status" value="1"/>
</dbReference>
<dbReference type="PROSITE" id="PS50878">
    <property type="entry name" value="RT_POL"/>
    <property type="match status" value="1"/>
</dbReference>
<dbReference type="SUPFAM" id="SSF56219">
    <property type="entry name" value="DNase I-like"/>
    <property type="match status" value="1"/>
</dbReference>
<dbReference type="PROSITE" id="PS50879">
    <property type="entry name" value="RNASE_H_1"/>
    <property type="match status" value="1"/>
</dbReference>
<dbReference type="GO" id="GO:0003676">
    <property type="term" value="F:nucleic acid binding"/>
    <property type="evidence" value="ECO:0007669"/>
    <property type="project" value="InterPro"/>
</dbReference>
<proteinExistence type="predicted"/>
<dbReference type="Pfam" id="PF00078">
    <property type="entry name" value="RVT_1"/>
    <property type="match status" value="1"/>
</dbReference>
<dbReference type="Proteomes" id="UP000016926">
    <property type="component" value="Unassembled WGS sequence"/>
</dbReference>
<evidence type="ECO:0000313" key="4">
    <source>
        <dbReference type="EMBL" id="EMS20383.1"/>
    </source>
</evidence>
<dbReference type="EMBL" id="KB722661">
    <property type="protein sequence ID" value="EMS20383.1"/>
    <property type="molecule type" value="Genomic_DNA"/>
</dbReference>
<dbReference type="CDD" id="cd09276">
    <property type="entry name" value="Rnase_HI_RT_non_LTR"/>
    <property type="match status" value="1"/>
</dbReference>
<dbReference type="eggNOG" id="KOG1075">
    <property type="taxonomic scope" value="Eukaryota"/>
</dbReference>
<dbReference type="InterPro" id="IPR011009">
    <property type="entry name" value="Kinase-like_dom_sf"/>
</dbReference>
<feature type="compositionally biased region" description="Basic and acidic residues" evidence="1">
    <location>
        <begin position="78"/>
        <end position="114"/>
    </location>
</feature>
<keyword evidence="4" id="KW-0548">Nucleotidyltransferase</keyword>
<gene>
    <name evidence="4" type="ORF">RHTO_03302</name>
</gene>
<dbReference type="InterPro" id="IPR036397">
    <property type="entry name" value="RNaseH_sf"/>
</dbReference>
<dbReference type="PANTHER" id="PTHR33481:SF1">
    <property type="entry name" value="ENDONUCLEASE_EXONUCLEASE_PHOSPHATASE DOMAIN-CONTAINING PROTEIN-RELATED"/>
    <property type="match status" value="1"/>
</dbReference>
<dbReference type="GeneID" id="27367315"/>
<protein>
    <submittedName>
        <fullName evidence="4">Reverse transcriptase</fullName>
    </submittedName>
</protein>
<feature type="domain" description="Reverse transcriptase" evidence="2">
    <location>
        <begin position="685"/>
        <end position="959"/>
    </location>
</feature>
<dbReference type="InterPro" id="IPR036691">
    <property type="entry name" value="Endo/exonu/phosph_ase_sf"/>
</dbReference>
<feature type="region of interest" description="Disordered" evidence="1">
    <location>
        <begin position="525"/>
        <end position="544"/>
    </location>
</feature>
<dbReference type="InterPro" id="IPR000477">
    <property type="entry name" value="RT_dom"/>
</dbReference>
<sequence>MLVDESSGDGPSRFLETPSRASLIPLPRSPTPTLDDLRPEPVADWSIDVEEEEGGREERGVSEGEEDLSVTDGMADLGAKRESEKDGEKRDEAKKGEGAPKGRESRRLALRERNLSQTEGAHRLIVRGRAPPPPHPAAASLADEEDDEDEPPLMSELVVITHNIHRSPDVWAQLVNSPALRRVDVLLLQEVPRSLNPLPHNWSLVLPPPVTYTTDEPTHPRSAALVSPRFPPSAFAQLPIASRDVVGVDLQINERESVRIVGVYNPCAGGRSPANRSVREVLPPVFASSLPETTLIIAGDFNLHHPAWDSSVLEADDEAEEARLAFEEAGLVHLHEATEATWSSSSSGVDEALKYGSDHRPIRTVLAVERAERPPAYPHRLFRKADPSAILRSFSKLATASTAPDALLTPADVDAEAEVLNSLLRETVSAAIPLAKPSRSRFAHRWWSAKVAPAVDDARRARSCAYRLKAREGEGKKVELAVRKARMATNKAKAVIQREKRRAEGAEVEEVDEVSLWKVVKGRMGAGESAAASTPPLRKDDRTYATSPMDKLGLLQPVLLPVVEPRIVEARPADKGNGRTVSGLQVGHEFIVPPATSPTDDRHASEHKRTFAEPPASHANRADLGNANDAGAVEDKWPDLLEHEVESALHLARPFAAAGPDGIPNFVLQAAWPALKVRLVPLLAASLRLGHLPTSWRDAIGVVLKKPKKDDYSLTKSYRLICFERCISKLFESIVARRITHLAESLKLLPPNHLGARPGRSAEDAVVCFVDEIRRQWRNGNVVLGIALDVAKAFPSVWTDVLVREMEEKGLPRSLRRWVDLFMSNWTCTLRLEGVSSEPVNWRSGLPQGSPLSPVLFLLYNSGALEACETPTSTAFGWVDDLNILAWGRNIEEAVSAAQRIVPGLEEWSATHQSLFEPLKTLITRFSPARDRSPDDPKVVLCGEELELSSALGMLGVTIDERLTFKQHMASSAWYKPGTTVSKTLKQVQKAAACIITGGYRTTSLAALEVEANLLPLDLRLSHQVFRFALRLASIQYSPVAPWSSPPHCQLVVAASKEESVALHGREVRALDVAGGLAAYSDGSLLESRAGASAVVRFGKEGDELWGKKARALGQYQSVYAAELEGARLALDGILQSLSSSTVSSTTLFINNQSVVRLPFDPSPTAGQSDRLALRALVLALEHDHPEIRLTLQWLAGHFAVPGNEMADEEAKRAAGVGDDKVGKREGRLAGGRGGHRRGPKLFRPDQSSSSSSSADKSGWEEDEEERAARLEREVARLGRLNSSTHAGPDGLVLGGTLLPKSFSVHSTILARLRLDFNDLGSSKARMGLGTGLCECGMAVETRQHYLLECSLYDGERQQLRREIGAAKLKMDKNPQALDLLKRMLVFDPRKRIDAAQVLAHEYLAPYHDPEPVAPEPFDWLFNDTDLPVDTWKVMMYSEILDFHHIDSEETSGPVAAHTA</sequence>
<keyword evidence="4" id="KW-0808">Transferase</keyword>
<dbReference type="InterPro" id="IPR012337">
    <property type="entry name" value="RNaseH-like_sf"/>
</dbReference>
<dbReference type="Gene3D" id="3.60.10.10">
    <property type="entry name" value="Endonuclease/exonuclease/phosphatase"/>
    <property type="match status" value="1"/>
</dbReference>
<dbReference type="eggNOG" id="KOG0660">
    <property type="taxonomic scope" value="Eukaryota"/>
</dbReference>
<feature type="domain" description="RNase H type-1" evidence="3">
    <location>
        <begin position="1073"/>
        <end position="1216"/>
    </location>
</feature>
<feature type="region of interest" description="Disordered" evidence="1">
    <location>
        <begin position="1210"/>
        <end position="1268"/>
    </location>
</feature>
<organism evidence="4 5">
    <name type="scientific">Rhodotorula toruloides (strain NP11)</name>
    <name type="common">Yeast</name>
    <name type="synonym">Rhodosporidium toruloides</name>
    <dbReference type="NCBI Taxonomy" id="1130832"/>
    <lineage>
        <taxon>Eukaryota</taxon>
        <taxon>Fungi</taxon>
        <taxon>Dikarya</taxon>
        <taxon>Basidiomycota</taxon>
        <taxon>Pucciniomycotina</taxon>
        <taxon>Microbotryomycetes</taxon>
        <taxon>Sporidiobolales</taxon>
        <taxon>Sporidiobolaceae</taxon>
        <taxon>Rhodotorula</taxon>
    </lineage>
</organism>
<dbReference type="Gene3D" id="3.30.420.10">
    <property type="entry name" value="Ribonuclease H-like superfamily/Ribonuclease H"/>
    <property type="match status" value="1"/>
</dbReference>
<feature type="region of interest" description="Disordered" evidence="1">
    <location>
        <begin position="1"/>
        <end position="150"/>
    </location>
</feature>
<dbReference type="OrthoDB" id="3261222at2759"/>
<dbReference type="SUPFAM" id="SSF53098">
    <property type="entry name" value="Ribonuclease H-like"/>
    <property type="match status" value="1"/>
</dbReference>
<dbReference type="InterPro" id="IPR005135">
    <property type="entry name" value="Endo/exonuclease/phosphatase"/>
</dbReference>
<evidence type="ECO:0000259" key="3">
    <source>
        <dbReference type="PROSITE" id="PS50879"/>
    </source>
</evidence>
<dbReference type="Pfam" id="PF14529">
    <property type="entry name" value="Exo_endo_phos_2"/>
    <property type="match status" value="1"/>
</dbReference>
<evidence type="ECO:0000313" key="5">
    <source>
        <dbReference type="Proteomes" id="UP000016926"/>
    </source>
</evidence>
<dbReference type="RefSeq" id="XP_016271502.1">
    <property type="nucleotide sequence ID" value="XM_016416973.1"/>
</dbReference>
<keyword evidence="5" id="KW-1185">Reference proteome</keyword>
<feature type="region of interest" description="Disordered" evidence="1">
    <location>
        <begin position="591"/>
        <end position="629"/>
    </location>
</feature>
<name>M7XJP3_RHOT1</name>
<keyword evidence="4" id="KW-0695">RNA-directed DNA polymerase</keyword>
<dbReference type="GO" id="GO:0003964">
    <property type="term" value="F:RNA-directed DNA polymerase activity"/>
    <property type="evidence" value="ECO:0007669"/>
    <property type="project" value="UniProtKB-KW"/>
</dbReference>
<dbReference type="SUPFAM" id="SSF56112">
    <property type="entry name" value="Protein kinase-like (PK-like)"/>
    <property type="match status" value="1"/>
</dbReference>
<dbReference type="GO" id="GO:0004523">
    <property type="term" value="F:RNA-DNA hybrid ribonuclease activity"/>
    <property type="evidence" value="ECO:0007669"/>
    <property type="project" value="InterPro"/>
</dbReference>
<dbReference type="SUPFAM" id="SSF56672">
    <property type="entry name" value="DNA/RNA polymerases"/>
    <property type="match status" value="1"/>
</dbReference>
<dbReference type="InterPro" id="IPR002156">
    <property type="entry name" value="RNaseH_domain"/>
</dbReference>
<dbReference type="Gene3D" id="3.30.200.20">
    <property type="entry name" value="Phosphorylase Kinase, domain 1"/>
    <property type="match status" value="1"/>
</dbReference>
<feature type="compositionally biased region" description="Basic and acidic residues" evidence="1">
    <location>
        <begin position="599"/>
        <end position="611"/>
    </location>
</feature>
<reference evidence="4 5" key="1">
    <citation type="journal article" date="2012" name="Nat. Commun.">
        <title>A multi-omic map of the lipid-producing yeast Rhodosporidium toruloides.</title>
        <authorList>
            <person name="Zhu Z."/>
            <person name="Zhang S."/>
            <person name="Liu H."/>
            <person name="Shen H."/>
            <person name="Lin X."/>
            <person name="Yang F."/>
            <person name="Zhou Y.J."/>
            <person name="Jin G."/>
            <person name="Ye M."/>
            <person name="Zou H."/>
            <person name="Zou H."/>
            <person name="Zhao Z.K."/>
        </authorList>
    </citation>
    <scope>NUCLEOTIDE SEQUENCE [LARGE SCALE GENOMIC DNA]</scope>
    <source>
        <strain evidence="4 5">NP11</strain>
    </source>
</reference>
<evidence type="ECO:0000256" key="1">
    <source>
        <dbReference type="SAM" id="MobiDB-lite"/>
    </source>
</evidence>
<dbReference type="PANTHER" id="PTHR33481">
    <property type="entry name" value="REVERSE TRANSCRIPTASE"/>
    <property type="match status" value="1"/>
</dbReference>